<name>A0A7K3WPE5_9FLAO</name>
<keyword evidence="4" id="KW-0963">Cytoplasm</keyword>
<comment type="subcellular location">
    <subcellularLocation>
        <location evidence="1">Cytoplasm</location>
    </subcellularLocation>
</comment>
<dbReference type="Pfam" id="PF21981">
    <property type="entry name" value="RecX_HTH3"/>
    <property type="match status" value="1"/>
</dbReference>
<evidence type="ECO:0000313" key="8">
    <source>
        <dbReference type="Proteomes" id="UP000486602"/>
    </source>
</evidence>
<evidence type="ECO:0000259" key="5">
    <source>
        <dbReference type="Pfam" id="PF02631"/>
    </source>
</evidence>
<evidence type="ECO:0000313" key="7">
    <source>
        <dbReference type="EMBL" id="NEN23384.1"/>
    </source>
</evidence>
<dbReference type="PANTHER" id="PTHR33602:SF1">
    <property type="entry name" value="REGULATORY PROTEIN RECX FAMILY PROTEIN"/>
    <property type="match status" value="1"/>
</dbReference>
<reference evidence="7 8" key="1">
    <citation type="submission" date="2020-02" db="EMBL/GenBank/DDBJ databases">
        <title>Out from the shadows clarifying the taxonomy of the family Cryomorphaceae and related taxa by utilizing the GTDB taxonomic framework.</title>
        <authorList>
            <person name="Bowman J.P."/>
        </authorList>
    </citation>
    <scope>NUCLEOTIDE SEQUENCE [LARGE SCALE GENOMIC DNA]</scope>
    <source>
        <strain evidence="7 8">QSSC 1-22</strain>
    </source>
</reference>
<evidence type="ECO:0000256" key="1">
    <source>
        <dbReference type="ARBA" id="ARBA00004496"/>
    </source>
</evidence>
<keyword evidence="8" id="KW-1185">Reference proteome</keyword>
<sequence>MGEERKYPPFETRDRIRKWCDLQERAHSDVAKKLYSWGVYSDEIDQIIVELISDNYLNEERFARAFARGKFRIKKWGWKKIEMELKRKKVSKYSIALANQELDDEDYLGTLKEIIEKKRNFVKANSDWELNQKLIRFALGKGYSYEDVQKVMGDF</sequence>
<accession>A0A7K3WPE5</accession>
<dbReference type="InterPro" id="IPR053924">
    <property type="entry name" value="RecX_HTH_2nd"/>
</dbReference>
<dbReference type="RefSeq" id="WP_163284551.1">
    <property type="nucleotide sequence ID" value="NZ_JAAGVY010000010.1"/>
</dbReference>
<dbReference type="Gene3D" id="1.10.10.10">
    <property type="entry name" value="Winged helix-like DNA-binding domain superfamily/Winged helix DNA-binding domain"/>
    <property type="match status" value="2"/>
</dbReference>
<dbReference type="GO" id="GO:0006282">
    <property type="term" value="P:regulation of DNA repair"/>
    <property type="evidence" value="ECO:0007669"/>
    <property type="project" value="InterPro"/>
</dbReference>
<comment type="similarity">
    <text evidence="2">Belongs to the RecX family.</text>
</comment>
<organism evidence="7 8">
    <name type="scientific">Cryomorpha ignava</name>
    <dbReference type="NCBI Taxonomy" id="101383"/>
    <lineage>
        <taxon>Bacteria</taxon>
        <taxon>Pseudomonadati</taxon>
        <taxon>Bacteroidota</taxon>
        <taxon>Flavobacteriia</taxon>
        <taxon>Flavobacteriales</taxon>
        <taxon>Cryomorphaceae</taxon>
        <taxon>Cryomorpha</taxon>
    </lineage>
</organism>
<feature type="domain" description="RecX third three-helical" evidence="6">
    <location>
        <begin position="105"/>
        <end position="152"/>
    </location>
</feature>
<dbReference type="GO" id="GO:0005737">
    <property type="term" value="C:cytoplasm"/>
    <property type="evidence" value="ECO:0007669"/>
    <property type="project" value="UniProtKB-SubCell"/>
</dbReference>
<dbReference type="InterPro" id="IPR036388">
    <property type="entry name" value="WH-like_DNA-bd_sf"/>
</dbReference>
<evidence type="ECO:0000256" key="3">
    <source>
        <dbReference type="ARBA" id="ARBA00018111"/>
    </source>
</evidence>
<protein>
    <recommendedName>
        <fullName evidence="3">Regulatory protein RecX</fullName>
    </recommendedName>
</protein>
<proteinExistence type="inferred from homology"/>
<evidence type="ECO:0000259" key="6">
    <source>
        <dbReference type="Pfam" id="PF21981"/>
    </source>
</evidence>
<feature type="domain" description="RecX second three-helical" evidence="5">
    <location>
        <begin position="58"/>
        <end position="96"/>
    </location>
</feature>
<gene>
    <name evidence="7" type="ORF">G3O08_07715</name>
</gene>
<dbReference type="Proteomes" id="UP000486602">
    <property type="component" value="Unassembled WGS sequence"/>
</dbReference>
<dbReference type="PANTHER" id="PTHR33602">
    <property type="entry name" value="REGULATORY PROTEIN RECX FAMILY PROTEIN"/>
    <property type="match status" value="1"/>
</dbReference>
<dbReference type="EMBL" id="JAAGVY010000010">
    <property type="protein sequence ID" value="NEN23384.1"/>
    <property type="molecule type" value="Genomic_DNA"/>
</dbReference>
<evidence type="ECO:0000256" key="2">
    <source>
        <dbReference type="ARBA" id="ARBA00009695"/>
    </source>
</evidence>
<dbReference type="Pfam" id="PF02631">
    <property type="entry name" value="RecX_HTH2"/>
    <property type="match status" value="1"/>
</dbReference>
<dbReference type="InterPro" id="IPR053925">
    <property type="entry name" value="RecX_HTH_3rd"/>
</dbReference>
<dbReference type="InterPro" id="IPR003783">
    <property type="entry name" value="Regulatory_RecX"/>
</dbReference>
<comment type="caution">
    <text evidence="7">The sequence shown here is derived from an EMBL/GenBank/DDBJ whole genome shotgun (WGS) entry which is preliminary data.</text>
</comment>
<evidence type="ECO:0000256" key="4">
    <source>
        <dbReference type="ARBA" id="ARBA00022490"/>
    </source>
</evidence>
<dbReference type="AlphaFoldDB" id="A0A7K3WPE5"/>